<evidence type="ECO:0000313" key="1">
    <source>
        <dbReference type="EMBL" id="KAA0973056.1"/>
    </source>
</evidence>
<dbReference type="EMBL" id="VOBL01000039">
    <property type="protein sequence ID" value="KAA0973056.1"/>
    <property type="molecule type" value="Genomic_DNA"/>
</dbReference>
<protein>
    <recommendedName>
        <fullName evidence="3">Asp23/Gls24 family envelope stress response protein</fullName>
    </recommendedName>
</protein>
<organism evidence="1 2">
    <name type="scientific">Paeniglutamicibacter gangotriensis</name>
    <dbReference type="NCBI Taxonomy" id="254787"/>
    <lineage>
        <taxon>Bacteria</taxon>
        <taxon>Bacillati</taxon>
        <taxon>Actinomycetota</taxon>
        <taxon>Actinomycetes</taxon>
        <taxon>Micrococcales</taxon>
        <taxon>Micrococcaceae</taxon>
        <taxon>Paeniglutamicibacter</taxon>
    </lineage>
</organism>
<gene>
    <name evidence="1" type="ORF">FQ154_20025</name>
</gene>
<evidence type="ECO:0008006" key="3">
    <source>
        <dbReference type="Google" id="ProtNLM"/>
    </source>
</evidence>
<dbReference type="RefSeq" id="WP_007272937.1">
    <property type="nucleotide sequence ID" value="NZ_JBITUG010000003.1"/>
</dbReference>
<reference evidence="1 2" key="1">
    <citation type="submission" date="2019-07" db="EMBL/GenBank/DDBJ databases">
        <title>Analysis of the biochemical properties, biological activity and biotechnological potential of siderophores and biosurfactants produced by Antarctic psychrotolerant bacteria.</title>
        <authorList>
            <person name="Styczynski M."/>
            <person name="Krucon T."/>
            <person name="Decewicz P."/>
            <person name="Dziewit L."/>
        </authorList>
    </citation>
    <scope>NUCLEOTIDE SEQUENCE [LARGE SCALE GENOMIC DNA]</scope>
    <source>
        <strain evidence="1 2">ANT_H27</strain>
    </source>
</reference>
<sequence>MSSTPVDVDPKPSAPPCAGYTRVSAQALTGTARAAAAQAFAVDPSLVRAFLRDDSGYLALDIHLPVSLSAADSAFRGTVLDQVRQKRAQIGERFTALTGSLVSRVDVRVTGIVDPATGRRR</sequence>
<name>A0A5B0E311_9MICC</name>
<dbReference type="AlphaFoldDB" id="A0A5B0E311"/>
<comment type="caution">
    <text evidence="1">The sequence shown here is derived from an EMBL/GenBank/DDBJ whole genome shotgun (WGS) entry which is preliminary data.</text>
</comment>
<evidence type="ECO:0000313" key="2">
    <source>
        <dbReference type="Proteomes" id="UP000323856"/>
    </source>
</evidence>
<proteinExistence type="predicted"/>
<dbReference type="Proteomes" id="UP000323856">
    <property type="component" value="Unassembled WGS sequence"/>
</dbReference>
<dbReference type="OrthoDB" id="4979399at2"/>
<accession>A0A5B0E311</accession>